<dbReference type="GO" id="GO:0003700">
    <property type="term" value="F:DNA-binding transcription factor activity"/>
    <property type="evidence" value="ECO:0007669"/>
    <property type="project" value="InterPro"/>
</dbReference>
<dbReference type="Proteomes" id="UP000442619">
    <property type="component" value="Unassembled WGS sequence"/>
</dbReference>
<dbReference type="GO" id="GO:0003677">
    <property type="term" value="F:DNA binding"/>
    <property type="evidence" value="ECO:0007669"/>
    <property type="project" value="UniProtKB-KW"/>
</dbReference>
<keyword evidence="2" id="KW-0238">DNA-binding</keyword>
<dbReference type="InterPro" id="IPR018356">
    <property type="entry name" value="Tscrpt_reg_HTH_DeoR_CS"/>
</dbReference>
<dbReference type="AlphaFoldDB" id="A0A844FT59"/>
<dbReference type="EMBL" id="VUNM01000006">
    <property type="protein sequence ID" value="MST88825.1"/>
    <property type="molecule type" value="Genomic_DNA"/>
</dbReference>
<gene>
    <name evidence="5" type="ORF">FYJ79_04410</name>
</gene>
<dbReference type="PROSITE" id="PS00894">
    <property type="entry name" value="HTH_DEOR_1"/>
    <property type="match status" value="1"/>
</dbReference>
<dbReference type="RefSeq" id="WP_154514852.1">
    <property type="nucleotide sequence ID" value="NZ_VUNM01000006.1"/>
</dbReference>
<dbReference type="InterPro" id="IPR036388">
    <property type="entry name" value="WH-like_DNA-bd_sf"/>
</dbReference>
<dbReference type="InterPro" id="IPR037171">
    <property type="entry name" value="NagB/RpiA_transferase-like"/>
</dbReference>
<sequence length="252" mass="29235">MNSIERHEKIKQLLEEHQDMQVKELAREFKVSEMTIRRDLHFLEKQGSVELFFGGVRKRAAYSPISMFNEREGVNYDAKRKIARKASELFLEGHHIYIDTSTTLTLLVRLIPDMKMSVVTNSLSVVMELVSRKNIDLYVAPGLYLDQYGGSFDYATVEYLKNFHFDEAFFGTSAIDPAYGITASKEIEMVVKKAVMRQSDRCYLLCDHTKLGKKHFFKMNDICDFDALYIDDEIDKESLHKIKEMTQVVVCE</sequence>
<name>A0A844FT59_9FIRM</name>
<protein>
    <submittedName>
        <fullName evidence="5">DeoR/GlpR transcriptional regulator</fullName>
    </submittedName>
</protein>
<dbReference type="InterPro" id="IPR014036">
    <property type="entry name" value="DeoR-like_C"/>
</dbReference>
<dbReference type="SMART" id="SM01134">
    <property type="entry name" value="DeoRC"/>
    <property type="match status" value="1"/>
</dbReference>
<keyword evidence="3" id="KW-0804">Transcription</keyword>
<evidence type="ECO:0000313" key="6">
    <source>
        <dbReference type="Proteomes" id="UP000442619"/>
    </source>
</evidence>
<dbReference type="SMART" id="SM00420">
    <property type="entry name" value="HTH_DEOR"/>
    <property type="match status" value="1"/>
</dbReference>
<comment type="caution">
    <text evidence="5">The sequence shown here is derived from an EMBL/GenBank/DDBJ whole genome shotgun (WGS) entry which is preliminary data.</text>
</comment>
<dbReference type="Pfam" id="PF00455">
    <property type="entry name" value="DeoRC"/>
    <property type="match status" value="1"/>
</dbReference>
<proteinExistence type="predicted"/>
<keyword evidence="1" id="KW-0805">Transcription regulation</keyword>
<evidence type="ECO:0000256" key="2">
    <source>
        <dbReference type="ARBA" id="ARBA00023125"/>
    </source>
</evidence>
<accession>A0A844FT59</accession>
<evidence type="ECO:0000259" key="4">
    <source>
        <dbReference type="PROSITE" id="PS51000"/>
    </source>
</evidence>
<dbReference type="SUPFAM" id="SSF46785">
    <property type="entry name" value="Winged helix' DNA-binding domain"/>
    <property type="match status" value="1"/>
</dbReference>
<dbReference type="InterPro" id="IPR001034">
    <property type="entry name" value="DeoR_HTH"/>
</dbReference>
<dbReference type="Pfam" id="PF08220">
    <property type="entry name" value="HTH_DeoR"/>
    <property type="match status" value="1"/>
</dbReference>
<evidence type="ECO:0000256" key="3">
    <source>
        <dbReference type="ARBA" id="ARBA00023163"/>
    </source>
</evidence>
<dbReference type="PANTHER" id="PTHR30363:SF44">
    <property type="entry name" value="AGA OPERON TRANSCRIPTIONAL REPRESSOR-RELATED"/>
    <property type="match status" value="1"/>
</dbReference>
<organism evidence="5 6">
    <name type="scientific">Sharpea porci</name>
    <dbReference type="NCBI Taxonomy" id="2652286"/>
    <lineage>
        <taxon>Bacteria</taxon>
        <taxon>Bacillati</taxon>
        <taxon>Bacillota</taxon>
        <taxon>Erysipelotrichia</taxon>
        <taxon>Erysipelotrichales</taxon>
        <taxon>Coprobacillaceae</taxon>
        <taxon>Sharpea</taxon>
    </lineage>
</organism>
<evidence type="ECO:0000313" key="5">
    <source>
        <dbReference type="EMBL" id="MST88825.1"/>
    </source>
</evidence>
<evidence type="ECO:0000256" key="1">
    <source>
        <dbReference type="ARBA" id="ARBA00023015"/>
    </source>
</evidence>
<keyword evidence="6" id="KW-1185">Reference proteome</keyword>
<reference evidence="5 6" key="1">
    <citation type="submission" date="2019-08" db="EMBL/GenBank/DDBJ databases">
        <title>In-depth cultivation of the pig gut microbiome towards novel bacterial diversity and tailored functional studies.</title>
        <authorList>
            <person name="Wylensek D."/>
            <person name="Hitch T.C.A."/>
            <person name="Clavel T."/>
        </authorList>
    </citation>
    <scope>NUCLEOTIDE SEQUENCE [LARGE SCALE GENOMIC DNA]</scope>
    <source>
        <strain evidence="5 6">CA-Schmier-601-WT-3</strain>
    </source>
</reference>
<dbReference type="Gene3D" id="1.10.10.10">
    <property type="entry name" value="Winged helix-like DNA-binding domain superfamily/Winged helix DNA-binding domain"/>
    <property type="match status" value="1"/>
</dbReference>
<dbReference type="PANTHER" id="PTHR30363">
    <property type="entry name" value="HTH-TYPE TRANSCRIPTIONAL REGULATOR SRLR-RELATED"/>
    <property type="match status" value="1"/>
</dbReference>
<dbReference type="Gene3D" id="3.40.50.1360">
    <property type="match status" value="1"/>
</dbReference>
<dbReference type="InterPro" id="IPR050313">
    <property type="entry name" value="Carb_Metab_HTH_regulators"/>
</dbReference>
<feature type="domain" description="HTH deoR-type" evidence="4">
    <location>
        <begin position="3"/>
        <end position="58"/>
    </location>
</feature>
<dbReference type="SUPFAM" id="SSF100950">
    <property type="entry name" value="NagB/RpiA/CoA transferase-like"/>
    <property type="match status" value="1"/>
</dbReference>
<dbReference type="PROSITE" id="PS51000">
    <property type="entry name" value="HTH_DEOR_2"/>
    <property type="match status" value="1"/>
</dbReference>
<dbReference type="PRINTS" id="PR00037">
    <property type="entry name" value="HTHLACR"/>
</dbReference>
<dbReference type="InterPro" id="IPR036390">
    <property type="entry name" value="WH_DNA-bd_sf"/>
</dbReference>